<evidence type="ECO:0000313" key="2">
    <source>
        <dbReference type="Proteomes" id="UP000198393"/>
    </source>
</evidence>
<dbReference type="InterPro" id="IPR011989">
    <property type="entry name" value="ARM-like"/>
</dbReference>
<reference evidence="1 2" key="1">
    <citation type="submission" date="2017-06" db="EMBL/GenBank/DDBJ databases">
        <authorList>
            <person name="Kim H.J."/>
            <person name="Triplett B.A."/>
        </authorList>
    </citation>
    <scope>NUCLEOTIDE SEQUENCE [LARGE SCALE GENOMIC DNA]</scope>
    <source>
        <strain evidence="1 2">DSM 19307</strain>
    </source>
</reference>
<dbReference type="AlphaFoldDB" id="A0A239EL90"/>
<keyword evidence="2" id="KW-1185">Reference proteome</keyword>
<organism evidence="1 2">
    <name type="scientific">Ekhidna lutea</name>
    <dbReference type="NCBI Taxonomy" id="447679"/>
    <lineage>
        <taxon>Bacteria</taxon>
        <taxon>Pseudomonadati</taxon>
        <taxon>Bacteroidota</taxon>
        <taxon>Cytophagia</taxon>
        <taxon>Cytophagales</taxon>
        <taxon>Reichenbachiellaceae</taxon>
        <taxon>Ekhidna</taxon>
    </lineage>
</organism>
<dbReference type="SUPFAM" id="SSF48371">
    <property type="entry name" value="ARM repeat"/>
    <property type="match status" value="1"/>
</dbReference>
<proteinExistence type="predicted"/>
<dbReference type="Proteomes" id="UP000198393">
    <property type="component" value="Unassembled WGS sequence"/>
</dbReference>
<accession>A0A239EL90</accession>
<name>A0A239EL90_EKHLU</name>
<dbReference type="Gene3D" id="1.25.10.10">
    <property type="entry name" value="Leucine-rich Repeat Variant"/>
    <property type="match status" value="1"/>
</dbReference>
<evidence type="ECO:0000313" key="1">
    <source>
        <dbReference type="EMBL" id="SNS45406.1"/>
    </source>
</evidence>
<sequence length="243" mass="26715">MKMTDEQLIALIEGEPNEELEAQLASDSNLKKRYDELKEVVEAMSTSGDVEVPFHVQAGVLSAIEKEKNKVSGNQSWLQIAAAVALLIIGFGAGKFSGTDSSNELMALKDEVQSLKEVTLTSTLQRYSASERIMAVNQIEEKGTVNKQLVSTLISTLNSDESPNVRYAALQALQKFINNEDVRAELVKSLEAQNDPLIQISMITILVEAEERSVIAPLKDIIEKEETTPEVKQQAEIAIQVLT</sequence>
<gene>
    <name evidence="1" type="ORF">SAMN05421640_0214</name>
</gene>
<dbReference type="InterPro" id="IPR016024">
    <property type="entry name" value="ARM-type_fold"/>
</dbReference>
<protein>
    <submittedName>
        <fullName evidence="1">HEAT repeat-containing protein</fullName>
    </submittedName>
</protein>
<dbReference type="Pfam" id="PF13646">
    <property type="entry name" value="HEAT_2"/>
    <property type="match status" value="1"/>
</dbReference>
<dbReference type="EMBL" id="FZPD01000001">
    <property type="protein sequence ID" value="SNS45406.1"/>
    <property type="molecule type" value="Genomic_DNA"/>
</dbReference>